<name>A0A6J4T8Q4_9ACTN</name>
<evidence type="ECO:0000256" key="1">
    <source>
        <dbReference type="SAM" id="MobiDB-lite"/>
    </source>
</evidence>
<accession>A0A6J4T8Q4</accession>
<feature type="region of interest" description="Disordered" evidence="1">
    <location>
        <begin position="1"/>
        <end position="71"/>
    </location>
</feature>
<gene>
    <name evidence="2" type="ORF">AVDCRST_MAG17-2339</name>
</gene>
<feature type="compositionally biased region" description="Low complexity" evidence="1">
    <location>
        <begin position="37"/>
        <end position="53"/>
    </location>
</feature>
<feature type="compositionally biased region" description="Basic and acidic residues" evidence="1">
    <location>
        <begin position="55"/>
        <end position="65"/>
    </location>
</feature>
<dbReference type="AlphaFoldDB" id="A0A6J4T8Q4"/>
<evidence type="ECO:0000313" key="2">
    <source>
        <dbReference type="EMBL" id="CAA9516897.1"/>
    </source>
</evidence>
<reference evidence="2" key="1">
    <citation type="submission" date="2020-02" db="EMBL/GenBank/DDBJ databases">
        <authorList>
            <person name="Meier V. D."/>
        </authorList>
    </citation>
    <scope>NUCLEOTIDE SEQUENCE</scope>
    <source>
        <strain evidence="2">AVDCRST_MAG17</strain>
    </source>
</reference>
<dbReference type="EMBL" id="CADCVV010000190">
    <property type="protein sequence ID" value="CAA9516897.1"/>
    <property type="molecule type" value="Genomic_DNA"/>
</dbReference>
<proteinExistence type="predicted"/>
<feature type="non-terminal residue" evidence="2">
    <location>
        <position position="71"/>
    </location>
</feature>
<organism evidence="2">
    <name type="scientific">uncultured Solirubrobacterales bacterium</name>
    <dbReference type="NCBI Taxonomy" id="768556"/>
    <lineage>
        <taxon>Bacteria</taxon>
        <taxon>Bacillati</taxon>
        <taxon>Actinomycetota</taxon>
        <taxon>Thermoleophilia</taxon>
        <taxon>Solirubrobacterales</taxon>
        <taxon>environmental samples</taxon>
    </lineage>
</organism>
<feature type="compositionally biased region" description="Low complexity" evidence="1">
    <location>
        <begin position="20"/>
        <end position="30"/>
    </location>
</feature>
<protein>
    <submittedName>
        <fullName evidence="2">Uncharacterized protein</fullName>
    </submittedName>
</protein>
<feature type="non-terminal residue" evidence="2">
    <location>
        <position position="1"/>
    </location>
</feature>
<sequence length="71" mass="7645">GNRPTAADRTRRRGSGHRCAAALGPARGLPPGRPLRGRVVARSALSGRASARLPRARDGRRAADRGRRRRV</sequence>